<feature type="domain" description="Isochorismatase-like" evidence="3">
    <location>
        <begin position="6"/>
        <end position="168"/>
    </location>
</feature>
<dbReference type="RefSeq" id="WP_016762693.1">
    <property type="nucleotide sequence ID" value="NZ_BCVB01000029.1"/>
</dbReference>
<dbReference type="CDD" id="cd00431">
    <property type="entry name" value="cysteine_hydrolases"/>
    <property type="match status" value="1"/>
</dbReference>
<gene>
    <name evidence="4" type="ORF">BG04_2298</name>
</gene>
<dbReference type="PANTHER" id="PTHR43540">
    <property type="entry name" value="PEROXYUREIDOACRYLATE/UREIDOACRYLATE AMIDOHYDROLASE-RELATED"/>
    <property type="match status" value="1"/>
</dbReference>
<dbReference type="PANTHER" id="PTHR43540:SF6">
    <property type="entry name" value="ISOCHORISMATASE-LIKE DOMAIN-CONTAINING PROTEIN"/>
    <property type="match status" value="1"/>
</dbReference>
<reference evidence="4 5" key="1">
    <citation type="journal article" date="2015" name="Genome Announc.">
        <title>Complete genome sequences for 35 biothreat assay-relevant bacillus species.</title>
        <authorList>
            <person name="Johnson S.L."/>
            <person name="Daligault H.E."/>
            <person name="Davenport K.W."/>
            <person name="Jaissle J."/>
            <person name="Frey K.G."/>
            <person name="Ladner J.T."/>
            <person name="Broomall S.M."/>
            <person name="Bishop-Lilly K.A."/>
            <person name="Bruce D.C."/>
            <person name="Gibbons H.S."/>
            <person name="Coyne S.R."/>
            <person name="Lo C.C."/>
            <person name="Meincke L."/>
            <person name="Munk A.C."/>
            <person name="Koroleva G.I."/>
            <person name="Rosenzweig C.N."/>
            <person name="Palacios G.F."/>
            <person name="Redden C.L."/>
            <person name="Minogue T.D."/>
            <person name="Chain P.S."/>
        </authorList>
    </citation>
    <scope>NUCLEOTIDE SEQUENCE [LARGE SCALE GENOMIC DNA]</scope>
    <source>
        <strain evidence="5">ATCC 14581 / DSM 32 / JCM 2506 / NBRC 15308 / NCIMB 9376 / NCTC 10342 / NRRL B-14308 / VKM B-512</strain>
    </source>
</reference>
<proteinExistence type="inferred from homology"/>
<dbReference type="AlphaFoldDB" id="A0A0B6AVI8"/>
<accession>A0A0B6AVI8</accession>
<dbReference type="EMBL" id="CP009920">
    <property type="protein sequence ID" value="AJI23869.1"/>
    <property type="molecule type" value="Genomic_DNA"/>
</dbReference>
<dbReference type="InterPro" id="IPR000868">
    <property type="entry name" value="Isochorismatase-like_dom"/>
</dbReference>
<dbReference type="KEGG" id="bmeg:BG04_2298"/>
<dbReference type="Proteomes" id="UP000031829">
    <property type="component" value="Chromosome"/>
</dbReference>
<keyword evidence="2" id="KW-0378">Hydrolase</keyword>
<dbReference type="InterPro" id="IPR050272">
    <property type="entry name" value="Isochorismatase-like_hydrls"/>
</dbReference>
<evidence type="ECO:0000313" key="4">
    <source>
        <dbReference type="EMBL" id="AJI23869.1"/>
    </source>
</evidence>
<dbReference type="Pfam" id="PF00857">
    <property type="entry name" value="Isochorismatase"/>
    <property type="match status" value="1"/>
</dbReference>
<dbReference type="GO" id="GO:0016787">
    <property type="term" value="F:hydrolase activity"/>
    <property type="evidence" value="ECO:0007669"/>
    <property type="project" value="UniProtKB-KW"/>
</dbReference>
<evidence type="ECO:0000256" key="1">
    <source>
        <dbReference type="ARBA" id="ARBA00006336"/>
    </source>
</evidence>
<comment type="similarity">
    <text evidence="1">Belongs to the isochorismatase family.</text>
</comment>
<name>A0A0B6AVI8_PRIM2</name>
<dbReference type="SUPFAM" id="SSF52499">
    <property type="entry name" value="Isochorismatase-like hydrolases"/>
    <property type="match status" value="1"/>
</dbReference>
<protein>
    <submittedName>
        <fullName evidence="4">Isochorismatase family protein</fullName>
    </submittedName>
</protein>
<sequence>MKNAKTALIIIDMLNDFQFKNGKILAEKSLTIAQNISKLKQYASSQHIPIIYVNDHYKLWQANLETILTHCTNEISSPVLHHISPQNADYFLIKPKHSIFYGTALNILLSQLDVHTLILTGIAGNICVLFSANDAYMREYNLIVPEDCIASNADEDNTFALRMMHNVLNAHICKHTELMN</sequence>
<evidence type="ECO:0000256" key="2">
    <source>
        <dbReference type="ARBA" id="ARBA00022801"/>
    </source>
</evidence>
<dbReference type="InterPro" id="IPR036380">
    <property type="entry name" value="Isochorismatase-like_sf"/>
</dbReference>
<organism evidence="4 5">
    <name type="scientific">Priestia megaterium (strain ATCC 14581 / DSM 32 / CCUG 1817 / JCM 2506 / NBRC 15308 / NCIMB 9376 / NCTC 10342 / NRRL B-14308 / VKM B-512 / Ford 19)</name>
    <name type="common">Bacillus megaterium</name>
    <dbReference type="NCBI Taxonomy" id="1348623"/>
    <lineage>
        <taxon>Bacteria</taxon>
        <taxon>Bacillati</taxon>
        <taxon>Bacillota</taxon>
        <taxon>Bacilli</taxon>
        <taxon>Bacillales</taxon>
        <taxon>Bacillaceae</taxon>
        <taxon>Priestia</taxon>
    </lineage>
</organism>
<dbReference type="Gene3D" id="3.40.50.850">
    <property type="entry name" value="Isochorismatase-like"/>
    <property type="match status" value="1"/>
</dbReference>
<dbReference type="HOGENOM" id="CLU_068979_8_4_9"/>
<evidence type="ECO:0000259" key="3">
    <source>
        <dbReference type="Pfam" id="PF00857"/>
    </source>
</evidence>
<evidence type="ECO:0000313" key="5">
    <source>
        <dbReference type="Proteomes" id="UP000031829"/>
    </source>
</evidence>
<dbReference type="GeneID" id="93640368"/>